<evidence type="ECO:0000259" key="6">
    <source>
        <dbReference type="PROSITE" id="PS51336"/>
    </source>
</evidence>
<keyword evidence="8" id="KW-1185">Reference proteome</keyword>
<reference evidence="7 8" key="1">
    <citation type="submission" date="2015-04" db="EMBL/GenBank/DDBJ databases">
        <authorList>
            <person name="Syromyatnikov M.Y."/>
            <person name="Popov V.N."/>
        </authorList>
    </citation>
    <scope>NUCLEOTIDE SEQUENCE [LARGE SCALE GENOMIC DNA]</scope>
</reference>
<keyword evidence="3" id="KW-0677">Repeat</keyword>
<dbReference type="STRING" id="568069.A0A1J1IF72"/>
<dbReference type="Proteomes" id="UP000183832">
    <property type="component" value="Unassembled WGS sequence"/>
</dbReference>
<name>A0A1J1IF72_9DIPT</name>
<evidence type="ECO:0000313" key="8">
    <source>
        <dbReference type="Proteomes" id="UP000183832"/>
    </source>
</evidence>
<dbReference type="GO" id="GO:0000281">
    <property type="term" value="P:mitotic cytokinesis"/>
    <property type="evidence" value="ECO:0007669"/>
    <property type="project" value="TreeGrafter"/>
</dbReference>
<dbReference type="AlphaFoldDB" id="A0A1J1IF72"/>
<dbReference type="GO" id="GO:0007052">
    <property type="term" value="P:mitotic spindle organization"/>
    <property type="evidence" value="ECO:0007669"/>
    <property type="project" value="TreeGrafter"/>
</dbReference>
<organism evidence="7 8">
    <name type="scientific">Clunio marinus</name>
    <dbReference type="NCBI Taxonomy" id="568069"/>
    <lineage>
        <taxon>Eukaryota</taxon>
        <taxon>Metazoa</taxon>
        <taxon>Ecdysozoa</taxon>
        <taxon>Arthropoda</taxon>
        <taxon>Hexapoda</taxon>
        <taxon>Insecta</taxon>
        <taxon>Pterygota</taxon>
        <taxon>Neoptera</taxon>
        <taxon>Endopterygota</taxon>
        <taxon>Diptera</taxon>
        <taxon>Nematocera</taxon>
        <taxon>Chironomoidea</taxon>
        <taxon>Chironomidae</taxon>
        <taxon>Clunio</taxon>
    </lineage>
</organism>
<protein>
    <submittedName>
        <fullName evidence="7">CLUMA_CG012132, isoform A</fullName>
    </submittedName>
</protein>
<evidence type="ECO:0000313" key="7">
    <source>
        <dbReference type="EMBL" id="CRK98917.1"/>
    </source>
</evidence>
<dbReference type="EMBL" id="CVRI01000048">
    <property type="protein sequence ID" value="CRK98917.1"/>
    <property type="molecule type" value="Genomic_DNA"/>
</dbReference>
<accession>A0A1J1IF72</accession>
<evidence type="ECO:0000256" key="3">
    <source>
        <dbReference type="ARBA" id="ARBA00022737"/>
    </source>
</evidence>
<evidence type="ECO:0000256" key="2">
    <source>
        <dbReference type="ARBA" id="ARBA00022490"/>
    </source>
</evidence>
<keyword evidence="2" id="KW-0963">Cytoplasm</keyword>
<proteinExistence type="predicted"/>
<evidence type="ECO:0000256" key="5">
    <source>
        <dbReference type="ARBA" id="ARBA00023273"/>
    </source>
</evidence>
<dbReference type="PANTHER" id="PTHR12086:SF9">
    <property type="entry name" value="EF-HAND DOMAIN-CONTAINING PROTEIN 1"/>
    <property type="match status" value="1"/>
</dbReference>
<dbReference type="OrthoDB" id="10255210at2759"/>
<dbReference type="PANTHER" id="PTHR12086">
    <property type="entry name" value="EF-HAND DOMAIN C-TERMINAL CONTAINING PROTEIN"/>
    <property type="match status" value="1"/>
</dbReference>
<comment type="subcellular location">
    <subcellularLocation>
        <location evidence="1">Cytoplasm</location>
        <location evidence="1">Cytoskeleton</location>
        <location evidence="1">Cilium axoneme</location>
    </subcellularLocation>
</comment>
<gene>
    <name evidence="7" type="ORF">CLUMA_CG012132</name>
</gene>
<dbReference type="PROSITE" id="PS51336">
    <property type="entry name" value="DM10"/>
    <property type="match status" value="3"/>
</dbReference>
<dbReference type="FunFam" id="2.30.29.170:FF:000002">
    <property type="entry name" value="EF-hand domain (C-terminal) containing 1"/>
    <property type="match status" value="1"/>
</dbReference>
<dbReference type="InterPro" id="IPR006602">
    <property type="entry name" value="DM10_dom"/>
</dbReference>
<dbReference type="Pfam" id="PF06565">
    <property type="entry name" value="DM10_dom"/>
    <property type="match status" value="3"/>
</dbReference>
<dbReference type="GO" id="GO:0072686">
    <property type="term" value="C:mitotic spindle"/>
    <property type="evidence" value="ECO:0007669"/>
    <property type="project" value="TreeGrafter"/>
</dbReference>
<keyword evidence="5" id="KW-0966">Cell projection</keyword>
<dbReference type="GO" id="GO:0005930">
    <property type="term" value="C:axoneme"/>
    <property type="evidence" value="ECO:0007669"/>
    <property type="project" value="UniProtKB-SubCell"/>
</dbReference>
<dbReference type="GO" id="GO:0043014">
    <property type="term" value="F:alpha-tubulin binding"/>
    <property type="evidence" value="ECO:0007669"/>
    <property type="project" value="TreeGrafter"/>
</dbReference>
<feature type="domain" description="DM10" evidence="6">
    <location>
        <begin position="241"/>
        <end position="361"/>
    </location>
</feature>
<dbReference type="Gene3D" id="2.30.29.170">
    <property type="match status" value="3"/>
</dbReference>
<dbReference type="SMART" id="SM00676">
    <property type="entry name" value="DM10"/>
    <property type="match status" value="3"/>
</dbReference>
<evidence type="ECO:0000256" key="4">
    <source>
        <dbReference type="ARBA" id="ARBA00023212"/>
    </source>
</evidence>
<sequence>MHCRKITSLPGLSLEERQKRNHHVPQSFFYQNGHRQFRGPSVGIGKEPLQETFKDFCSASEPIEYDPALIYGQRKKQQVTPFRPHFVLYDKKTLKFMAFFRQHVPDSRMEHYRVRHVNIFYYLEDDTVAAFEPLVKNCGLSQGKLVRRGKIAKTSQPGFFYTWKDFNVGNDVELNGIIFHIADCDTFTREFLTANGIEVNERECIPKDPVSIEKMVQQAQQALKHKTPSNDDKLRRFLEYSGMNLCFDCVLDETQRPGGELITFKMYYSLEDDTVAIRELPENQQGRDVSGMLLKRTKLPKDWRKTPIDFPAIIFNTTEAEIDEYYQPRDFIIGNTIFVFGRKFLLLDCDKFTRNYFDKVLRCVQPGKLEIQKPKPSQIKLKLPDYLGLGTPEDSLASCYSLIPRTPKKDVTSYLINSNKTLRYGCRIETAHPEDKDRRFIMSYNLSDGSIKIMEFPSLGISGGKFLTSQKVPRPDSNPHKPDYYTPKDLYIGAIIKVYATRFVITSADLFVYRYMQAHPELFSPMIIDNVRMYHLKEGNLRDDIQKAIKEDHEKYIAEVETKSNISDAIHDAMTERVPELVTGKRIPSPYISEDEVKKEYHGKEDKYKLPCNINIKNEDTILSDTGRVRFLEPHEE</sequence>
<feature type="domain" description="DM10" evidence="6">
    <location>
        <begin position="90"/>
        <end position="196"/>
    </location>
</feature>
<keyword evidence="4" id="KW-0206">Cytoskeleton</keyword>
<feature type="domain" description="DM10" evidence="6">
    <location>
        <begin position="418"/>
        <end position="520"/>
    </location>
</feature>
<dbReference type="InterPro" id="IPR040193">
    <property type="entry name" value="EFHC1/EFHC2/EFHB"/>
</dbReference>
<dbReference type="FunFam" id="2.30.29.170:FF:000004">
    <property type="entry name" value="EF-hand domain containing 2"/>
    <property type="match status" value="1"/>
</dbReference>
<evidence type="ECO:0000256" key="1">
    <source>
        <dbReference type="ARBA" id="ARBA00004430"/>
    </source>
</evidence>
<dbReference type="GO" id="GO:0060285">
    <property type="term" value="P:cilium-dependent cell motility"/>
    <property type="evidence" value="ECO:0007669"/>
    <property type="project" value="TreeGrafter"/>
</dbReference>